<reference evidence="3 4" key="1">
    <citation type="journal article" date="2019" name="Int. J. Syst. Evol. Microbiol.">
        <title>The Global Catalogue of Microorganisms (GCM) 10K type strain sequencing project: providing services to taxonomists for standard genome sequencing and annotation.</title>
        <authorList>
            <consortium name="The Broad Institute Genomics Platform"/>
            <consortium name="The Broad Institute Genome Sequencing Center for Infectious Disease"/>
            <person name="Wu L."/>
            <person name="Ma J."/>
        </authorList>
    </citation>
    <scope>NUCLEOTIDE SEQUENCE [LARGE SCALE GENOMIC DNA]</scope>
    <source>
        <strain evidence="3 4">JCM 14046</strain>
    </source>
</reference>
<dbReference type="EMBL" id="BAAAMY010000015">
    <property type="protein sequence ID" value="GAA1932008.1"/>
    <property type="molecule type" value="Genomic_DNA"/>
</dbReference>
<protein>
    <recommendedName>
        <fullName evidence="2">Low molecular weight protein antigen 6 PH domain-containing protein</fullName>
    </recommendedName>
</protein>
<accession>A0ABN2PU28</accession>
<evidence type="ECO:0000259" key="2">
    <source>
        <dbReference type="Pfam" id="PF10756"/>
    </source>
</evidence>
<comment type="caution">
    <text evidence="3">The sequence shown here is derived from an EMBL/GenBank/DDBJ whole genome shotgun (WGS) entry which is preliminary data.</text>
</comment>
<proteinExistence type="predicted"/>
<dbReference type="InterPro" id="IPR019692">
    <property type="entry name" value="CFP-6_PH"/>
</dbReference>
<keyword evidence="1" id="KW-1133">Transmembrane helix</keyword>
<dbReference type="Pfam" id="PF10756">
    <property type="entry name" value="bPH_6"/>
    <property type="match status" value="1"/>
</dbReference>
<evidence type="ECO:0000313" key="4">
    <source>
        <dbReference type="Proteomes" id="UP001501612"/>
    </source>
</evidence>
<gene>
    <name evidence="3" type="ORF">GCM10009737_37420</name>
</gene>
<name>A0ABN2PU28_9ACTN</name>
<evidence type="ECO:0000313" key="3">
    <source>
        <dbReference type="EMBL" id="GAA1932008.1"/>
    </source>
</evidence>
<feature type="transmembrane region" description="Helical" evidence="1">
    <location>
        <begin position="21"/>
        <end position="41"/>
    </location>
</feature>
<feature type="domain" description="Low molecular weight protein antigen 6 PH" evidence="2">
    <location>
        <begin position="74"/>
        <end position="143"/>
    </location>
</feature>
<dbReference type="RefSeq" id="WP_344009524.1">
    <property type="nucleotide sequence ID" value="NZ_BAAAMY010000015.1"/>
</dbReference>
<organism evidence="3 4">
    <name type="scientific">Nocardioides lentus</name>
    <dbReference type="NCBI Taxonomy" id="338077"/>
    <lineage>
        <taxon>Bacteria</taxon>
        <taxon>Bacillati</taxon>
        <taxon>Actinomycetota</taxon>
        <taxon>Actinomycetes</taxon>
        <taxon>Propionibacteriales</taxon>
        <taxon>Nocardioidaceae</taxon>
        <taxon>Nocardioides</taxon>
    </lineage>
</organism>
<keyword evidence="4" id="KW-1185">Reference proteome</keyword>
<sequence>MPAGSEGGRALPRTFRPRATTAAATVFGGALLAISLASWFLLASDIRERFTPFQIGTLVFLGLLIFAVYVGLIRCRVTARDDGLEVVNGYRKHRYDWAQVVAVRLPSGAPWATLDLADGTTVTALGIQASDGDRARGQIRELRAILDRT</sequence>
<evidence type="ECO:0000256" key="1">
    <source>
        <dbReference type="SAM" id="Phobius"/>
    </source>
</evidence>
<keyword evidence="1" id="KW-0472">Membrane</keyword>
<dbReference type="Proteomes" id="UP001501612">
    <property type="component" value="Unassembled WGS sequence"/>
</dbReference>
<feature type="transmembrane region" description="Helical" evidence="1">
    <location>
        <begin position="53"/>
        <end position="72"/>
    </location>
</feature>
<keyword evidence="1" id="KW-0812">Transmembrane</keyword>